<evidence type="ECO:0000313" key="9">
    <source>
        <dbReference type="Proteomes" id="UP001283361"/>
    </source>
</evidence>
<evidence type="ECO:0000256" key="1">
    <source>
        <dbReference type="ARBA" id="ARBA00022741"/>
    </source>
</evidence>
<dbReference type="Proteomes" id="UP001283361">
    <property type="component" value="Unassembled WGS sequence"/>
</dbReference>
<keyword evidence="1" id="KW-0547">Nucleotide-binding</keyword>
<dbReference type="InterPro" id="IPR049730">
    <property type="entry name" value="SNF2/RAD54-like_C"/>
</dbReference>
<dbReference type="InterPro" id="IPR001650">
    <property type="entry name" value="Helicase_C-like"/>
</dbReference>
<dbReference type="InterPro" id="IPR050496">
    <property type="entry name" value="SNF2_RAD54_helicase_repair"/>
</dbReference>
<dbReference type="Pfam" id="PF00176">
    <property type="entry name" value="SNF2-rel_dom"/>
    <property type="match status" value="1"/>
</dbReference>
<dbReference type="SUPFAM" id="SSF52540">
    <property type="entry name" value="P-loop containing nucleoside triphosphate hydrolases"/>
    <property type="match status" value="2"/>
</dbReference>
<dbReference type="PROSITE" id="PS51192">
    <property type="entry name" value="HELICASE_ATP_BIND_1"/>
    <property type="match status" value="1"/>
</dbReference>
<feature type="domain" description="Helicase ATP-binding" evidence="6">
    <location>
        <begin position="356"/>
        <end position="523"/>
    </location>
</feature>
<dbReference type="EMBL" id="JAWDGP010002623">
    <property type="protein sequence ID" value="KAK3781490.1"/>
    <property type="molecule type" value="Genomic_DNA"/>
</dbReference>
<dbReference type="InterPro" id="IPR014001">
    <property type="entry name" value="Helicase_ATP-bd"/>
</dbReference>
<feature type="region of interest" description="Disordered" evidence="5">
    <location>
        <begin position="1"/>
        <end position="21"/>
    </location>
</feature>
<dbReference type="SMART" id="SM00490">
    <property type="entry name" value="HELICc"/>
    <property type="match status" value="1"/>
</dbReference>
<dbReference type="SMART" id="SM00487">
    <property type="entry name" value="DEXDc"/>
    <property type="match status" value="1"/>
</dbReference>
<dbReference type="GO" id="GO:0015616">
    <property type="term" value="F:DNA translocase activity"/>
    <property type="evidence" value="ECO:0007669"/>
    <property type="project" value="TreeGrafter"/>
</dbReference>
<accession>A0AAE1A5D2</accession>
<dbReference type="InterPro" id="IPR027417">
    <property type="entry name" value="P-loop_NTPase"/>
</dbReference>
<feature type="region of interest" description="Disordered" evidence="5">
    <location>
        <begin position="256"/>
        <end position="286"/>
    </location>
</feature>
<dbReference type="GO" id="GO:0000724">
    <property type="term" value="P:double-strand break repair via homologous recombination"/>
    <property type="evidence" value="ECO:0007669"/>
    <property type="project" value="TreeGrafter"/>
</dbReference>
<dbReference type="GO" id="GO:0005524">
    <property type="term" value="F:ATP binding"/>
    <property type="evidence" value="ECO:0007669"/>
    <property type="project" value="UniProtKB-KW"/>
</dbReference>
<keyword evidence="9" id="KW-1185">Reference proteome</keyword>
<dbReference type="FunFam" id="3.40.50.300:FF:000332">
    <property type="entry name" value="DNA repair and recombination protein RAD54-like"/>
    <property type="match status" value="1"/>
</dbReference>
<evidence type="ECO:0000256" key="5">
    <source>
        <dbReference type="SAM" id="MobiDB-lite"/>
    </source>
</evidence>
<gene>
    <name evidence="8" type="ORF">RRG08_054830</name>
</gene>
<dbReference type="CDD" id="cd18793">
    <property type="entry name" value="SF2_C_SNF"/>
    <property type="match status" value="1"/>
</dbReference>
<evidence type="ECO:0000313" key="8">
    <source>
        <dbReference type="EMBL" id="KAK3781490.1"/>
    </source>
</evidence>
<dbReference type="PROSITE" id="PS51194">
    <property type="entry name" value="HELICASE_CTER"/>
    <property type="match status" value="1"/>
</dbReference>
<dbReference type="PANTHER" id="PTHR45629">
    <property type="entry name" value="SNF2/RAD54 FAMILY MEMBER"/>
    <property type="match status" value="1"/>
</dbReference>
<dbReference type="GO" id="GO:0016787">
    <property type="term" value="F:hydrolase activity"/>
    <property type="evidence" value="ECO:0007669"/>
    <property type="project" value="UniProtKB-KW"/>
</dbReference>
<organism evidence="8 9">
    <name type="scientific">Elysia crispata</name>
    <name type="common">lettuce slug</name>
    <dbReference type="NCBI Taxonomy" id="231223"/>
    <lineage>
        <taxon>Eukaryota</taxon>
        <taxon>Metazoa</taxon>
        <taxon>Spiralia</taxon>
        <taxon>Lophotrochozoa</taxon>
        <taxon>Mollusca</taxon>
        <taxon>Gastropoda</taxon>
        <taxon>Heterobranchia</taxon>
        <taxon>Euthyneura</taxon>
        <taxon>Panpulmonata</taxon>
        <taxon>Sacoglossa</taxon>
        <taxon>Placobranchoidea</taxon>
        <taxon>Plakobranchidae</taxon>
        <taxon>Elysia</taxon>
    </lineage>
</organism>
<dbReference type="InterPro" id="IPR038718">
    <property type="entry name" value="SNF2-like_sf"/>
</dbReference>
<keyword evidence="3" id="KW-0347">Helicase</keyword>
<dbReference type="FunFam" id="3.40.50.10810:FF:000020">
    <property type="entry name" value="DNA repair and recombination protein RAD54B"/>
    <property type="match status" value="1"/>
</dbReference>
<dbReference type="GO" id="GO:0005634">
    <property type="term" value="C:nucleus"/>
    <property type="evidence" value="ECO:0007669"/>
    <property type="project" value="TreeGrafter"/>
</dbReference>
<evidence type="ECO:0000256" key="4">
    <source>
        <dbReference type="ARBA" id="ARBA00022840"/>
    </source>
</evidence>
<evidence type="ECO:0000256" key="2">
    <source>
        <dbReference type="ARBA" id="ARBA00022801"/>
    </source>
</evidence>
<sequence>MRRSGAPSRTGCAKRQKFVSPASTAHFQQKWVPIQSTQQSEEMKMTKSQDNLFKKDQVDHFQTSKDLYPQLMFSSNSNGHAEPSMREKADMIALLSKKCWKKPLDLEHQPPQPHTSETRVPLLPHKSWNVCDSPSSTPEFNRSNQTKCSAKTEMPATSSVAGTRYFSVMWCKASKKKHKKWEGDAVMSTSGRSATLYDTEGKVIGRGTGYKVAELQSLAEDETLFVGGKEIQVMSVLTESEFQSGKCFTCTNESSEKSTASHRATGSFKPFVNPLQRNPPGLRQPSVDQKELLLPKYDPSVENALVMPRPTPEQQWQHNKKDGQPVVDVVVDPYLSNFLRQHQREGVVFLYMCIMGLREHGGLGAILADDMGLGKTLQCITLIWTLLKQGPYGGKPVVKKVLVITPGSLVKNWYLEFKKWLGTERLNVYAVSTDQRAEDFVKCNRHPVLILSYEMFVRSYDVIKSVPFDLIICDEGHRLKNTAIKTTSLIMTLPCRRRVVLTGTPVQNDLQEFFSIVEFCNPGILGSSLAFRRVYEEPIVASRQPRASVEENELGSERAQELTRLTQMFVLRRTQEVNNDYLPPKVELVLFCRASELQRVLYQHLLRSKAVRMCLQSRGYQQHLSGSAHLTIIGALKQLCNHPRLMYNKAALAEHSAQQIKRAQEEFEGNDGLSRDVQEESLAEDSIYSGLLSLFPKAFNPSSADVQESGKLEVLSAILISIWKNSSTDKVVLVSNHTKTLDLLEGFCESRGYTFLRLDGQTPTGQRQELVNKFNKLSLHRIFLLSSKAGGVGLNLTGASRLILYDIDWNPANDLQAMARVWRDGQRKTVYIYRLLTTGTIEEKVYQRQISKQGLSGTIMDHTSSSGSSVQFSLEDLKDLFSLNESTDCETHAMLACPCSGDLDYIPETTNDNSGKSLDARSCQLGCAEGNAVRSKTQKANLTMAQLLSWRHTKGKFAGQEQAWYLKEAGETLTYVFWNETNCG</sequence>
<keyword evidence="4" id="KW-0067">ATP-binding</keyword>
<dbReference type="InterPro" id="IPR000330">
    <property type="entry name" value="SNF2_N"/>
</dbReference>
<dbReference type="Gene3D" id="3.40.50.300">
    <property type="entry name" value="P-loop containing nucleotide triphosphate hydrolases"/>
    <property type="match status" value="1"/>
</dbReference>
<dbReference type="Gene3D" id="1.20.120.850">
    <property type="entry name" value="SWI2/SNF2 ATPases, N-terminal domain"/>
    <property type="match status" value="1"/>
</dbReference>
<evidence type="ECO:0000259" key="6">
    <source>
        <dbReference type="PROSITE" id="PS51192"/>
    </source>
</evidence>
<evidence type="ECO:0000259" key="7">
    <source>
        <dbReference type="PROSITE" id="PS51194"/>
    </source>
</evidence>
<comment type="caution">
    <text evidence="8">The sequence shown here is derived from an EMBL/GenBank/DDBJ whole genome shotgun (WGS) entry which is preliminary data.</text>
</comment>
<dbReference type="Gene3D" id="3.40.50.10810">
    <property type="entry name" value="Tandem AAA-ATPase domain"/>
    <property type="match status" value="1"/>
</dbReference>
<dbReference type="Pfam" id="PF00271">
    <property type="entry name" value="Helicase_C"/>
    <property type="match status" value="1"/>
</dbReference>
<protein>
    <recommendedName>
        <fullName evidence="10">DNA repair and recombination protein RAD54B</fullName>
    </recommendedName>
</protein>
<reference evidence="8" key="1">
    <citation type="journal article" date="2023" name="G3 (Bethesda)">
        <title>A reference genome for the long-term kleptoplast-retaining sea slug Elysia crispata morphotype clarki.</title>
        <authorList>
            <person name="Eastman K.E."/>
            <person name="Pendleton A.L."/>
            <person name="Shaikh M.A."/>
            <person name="Suttiyut T."/>
            <person name="Ogas R."/>
            <person name="Tomko P."/>
            <person name="Gavelis G."/>
            <person name="Widhalm J.R."/>
            <person name="Wisecaver J.H."/>
        </authorList>
    </citation>
    <scope>NUCLEOTIDE SEQUENCE</scope>
    <source>
        <strain evidence="8">ECLA1</strain>
    </source>
</reference>
<dbReference type="AlphaFoldDB" id="A0AAE1A5D2"/>
<keyword evidence="2" id="KW-0378">Hydrolase</keyword>
<feature type="domain" description="Helicase C-terminal" evidence="7">
    <location>
        <begin position="714"/>
        <end position="878"/>
    </location>
</feature>
<proteinExistence type="predicted"/>
<dbReference type="GO" id="GO:0007131">
    <property type="term" value="P:reciprocal meiotic recombination"/>
    <property type="evidence" value="ECO:0007669"/>
    <property type="project" value="TreeGrafter"/>
</dbReference>
<dbReference type="PANTHER" id="PTHR45629:SF7">
    <property type="entry name" value="DNA EXCISION REPAIR PROTEIN ERCC-6-RELATED"/>
    <property type="match status" value="1"/>
</dbReference>
<evidence type="ECO:0008006" key="10">
    <source>
        <dbReference type="Google" id="ProtNLM"/>
    </source>
</evidence>
<dbReference type="GO" id="GO:0004386">
    <property type="term" value="F:helicase activity"/>
    <property type="evidence" value="ECO:0007669"/>
    <property type="project" value="UniProtKB-KW"/>
</dbReference>
<name>A0AAE1A5D2_9GAST</name>
<evidence type="ECO:0000256" key="3">
    <source>
        <dbReference type="ARBA" id="ARBA00022806"/>
    </source>
</evidence>